<feature type="compositionally biased region" description="Low complexity" evidence="1">
    <location>
        <begin position="101"/>
        <end position="112"/>
    </location>
</feature>
<organism evidence="3 4">
    <name type="scientific">Dryococelus australis</name>
    <dbReference type="NCBI Taxonomy" id="614101"/>
    <lineage>
        <taxon>Eukaryota</taxon>
        <taxon>Metazoa</taxon>
        <taxon>Ecdysozoa</taxon>
        <taxon>Arthropoda</taxon>
        <taxon>Hexapoda</taxon>
        <taxon>Insecta</taxon>
        <taxon>Pterygota</taxon>
        <taxon>Neoptera</taxon>
        <taxon>Polyneoptera</taxon>
        <taxon>Phasmatodea</taxon>
        <taxon>Verophasmatodea</taxon>
        <taxon>Anareolatae</taxon>
        <taxon>Phasmatidae</taxon>
        <taxon>Eurycanthinae</taxon>
        <taxon>Dryococelus</taxon>
    </lineage>
</organism>
<dbReference type="InterPro" id="IPR006578">
    <property type="entry name" value="MADF-dom"/>
</dbReference>
<gene>
    <name evidence="3" type="ORF">PR048_025496</name>
</gene>
<feature type="domain" description="MADF" evidence="2">
    <location>
        <begin position="6"/>
        <end position="92"/>
    </location>
</feature>
<proteinExistence type="predicted"/>
<keyword evidence="4" id="KW-1185">Reference proteome</keyword>
<accession>A0ABQ9GRF0</accession>
<dbReference type="PANTHER" id="PTHR21505">
    <property type="entry name" value="MADF DOMAIN-CONTAINING PROTEIN-RELATED"/>
    <property type="match status" value="1"/>
</dbReference>
<evidence type="ECO:0000313" key="4">
    <source>
        <dbReference type="Proteomes" id="UP001159363"/>
    </source>
</evidence>
<dbReference type="Proteomes" id="UP001159363">
    <property type="component" value="Chromosome 9"/>
</dbReference>
<reference evidence="3 4" key="1">
    <citation type="submission" date="2023-02" db="EMBL/GenBank/DDBJ databases">
        <title>LHISI_Scaffold_Assembly.</title>
        <authorList>
            <person name="Stuart O.P."/>
            <person name="Cleave R."/>
            <person name="Magrath M.J.L."/>
            <person name="Mikheyev A.S."/>
        </authorList>
    </citation>
    <scope>NUCLEOTIDE SEQUENCE [LARGE SCALE GENOMIC DNA]</scope>
    <source>
        <strain evidence="3">Daus_M_001</strain>
        <tissue evidence="3">Leg muscle</tissue>
    </source>
</reference>
<feature type="compositionally biased region" description="Polar residues" evidence="1">
    <location>
        <begin position="73"/>
        <end position="100"/>
    </location>
</feature>
<dbReference type="EMBL" id="JARBHB010000010">
    <property type="protein sequence ID" value="KAJ8874630.1"/>
    <property type="molecule type" value="Genomic_DNA"/>
</dbReference>
<evidence type="ECO:0000256" key="1">
    <source>
        <dbReference type="SAM" id="MobiDB-lite"/>
    </source>
</evidence>
<evidence type="ECO:0000313" key="3">
    <source>
        <dbReference type="EMBL" id="KAJ8874630.1"/>
    </source>
</evidence>
<evidence type="ECO:0000259" key="2">
    <source>
        <dbReference type="PROSITE" id="PS51029"/>
    </source>
</evidence>
<feature type="region of interest" description="Disordered" evidence="1">
    <location>
        <begin position="69"/>
        <end position="148"/>
    </location>
</feature>
<sequence length="148" mass="16275">MEKTTGLIEMYRGSPCLWDPQHPEYKMNAVGNDAWRTMQKSGAGAEESYNSKWFVCKSLLFLMDKYKRRGTDDTMNTSESTSTANLDDTLGHSSAPNSQNVSTVSTDSTTGTPRSVQAPKKESGGEPKNSSSNASHVITFKKKGARRK</sequence>
<dbReference type="PANTHER" id="PTHR21505:SF12">
    <property type="entry name" value="MADF DOMAIN-CONTAINING PROTEIN-RELATED"/>
    <property type="match status" value="1"/>
</dbReference>
<comment type="caution">
    <text evidence="3">The sequence shown here is derived from an EMBL/GenBank/DDBJ whole genome shotgun (WGS) entry which is preliminary data.</text>
</comment>
<dbReference type="Pfam" id="PF10545">
    <property type="entry name" value="MADF_DNA_bdg"/>
    <property type="match status" value="1"/>
</dbReference>
<feature type="compositionally biased region" description="Basic residues" evidence="1">
    <location>
        <begin position="139"/>
        <end position="148"/>
    </location>
</feature>
<dbReference type="PROSITE" id="PS51029">
    <property type="entry name" value="MADF"/>
    <property type="match status" value="1"/>
</dbReference>
<protein>
    <recommendedName>
        <fullName evidence="2">MADF domain-containing protein</fullName>
    </recommendedName>
</protein>
<name>A0ABQ9GRF0_9NEOP</name>